<sequence>MAQAEPPLGRERCPMAPAHTTLEDWSGWSGNRFAKFPSSFQSLCFSTGPSCHLPSYAYHSCDHSYQAHF</sequence>
<dbReference type="RefSeq" id="XP_060372049.1">
    <property type="nucleotide sequence ID" value="XM_060533372.1"/>
</dbReference>
<comment type="caution">
    <text evidence="1">The sequence shown here is derived from an EMBL/GenBank/DDBJ whole genome shotgun (WGS) entry which is preliminary data.</text>
</comment>
<evidence type="ECO:0000313" key="1">
    <source>
        <dbReference type="EMBL" id="KAK1445449.1"/>
    </source>
</evidence>
<dbReference type="GeneID" id="85417610"/>
<protein>
    <submittedName>
        <fullName evidence="1">Uncharacterized protein</fullName>
    </submittedName>
</protein>
<keyword evidence="2" id="KW-1185">Reference proteome</keyword>
<dbReference type="EMBL" id="MLFU01000589">
    <property type="protein sequence ID" value="KAK1445449.1"/>
    <property type="molecule type" value="Genomic_DNA"/>
</dbReference>
<organism evidence="1 2">
    <name type="scientific">Colletotrichum tamarilloi</name>
    <dbReference type="NCBI Taxonomy" id="1209934"/>
    <lineage>
        <taxon>Eukaryota</taxon>
        <taxon>Fungi</taxon>
        <taxon>Dikarya</taxon>
        <taxon>Ascomycota</taxon>
        <taxon>Pezizomycotina</taxon>
        <taxon>Sordariomycetes</taxon>
        <taxon>Hypocreomycetidae</taxon>
        <taxon>Glomerellales</taxon>
        <taxon>Glomerellaceae</taxon>
        <taxon>Colletotrichum</taxon>
        <taxon>Colletotrichum acutatum species complex</taxon>
    </lineage>
</organism>
<accession>A0ABQ9QFP9</accession>
<evidence type="ECO:0000313" key="2">
    <source>
        <dbReference type="Proteomes" id="UP001227543"/>
    </source>
</evidence>
<gene>
    <name evidence="1" type="ORF">CTAM01_17388</name>
</gene>
<name>A0ABQ9QFP9_9PEZI</name>
<reference evidence="1 2" key="1">
    <citation type="submission" date="2016-10" db="EMBL/GenBank/DDBJ databases">
        <title>The genome sequence of Colletotrichum fioriniae PJ7.</title>
        <authorList>
            <person name="Baroncelli R."/>
        </authorList>
    </citation>
    <scope>NUCLEOTIDE SEQUENCE [LARGE SCALE GENOMIC DNA]</scope>
    <source>
        <strain evidence="1 2">Tom-12</strain>
    </source>
</reference>
<dbReference type="Proteomes" id="UP001227543">
    <property type="component" value="Unassembled WGS sequence"/>
</dbReference>
<proteinExistence type="predicted"/>